<evidence type="ECO:0000256" key="1">
    <source>
        <dbReference type="SAM" id="MobiDB-lite"/>
    </source>
</evidence>
<accession>A0A7Y0EVH7</accession>
<gene>
    <name evidence="2" type="ORF">G1C98_1484</name>
</gene>
<keyword evidence="3" id="KW-1185">Reference proteome</keyword>
<evidence type="ECO:0000313" key="3">
    <source>
        <dbReference type="Proteomes" id="UP000529710"/>
    </source>
</evidence>
<comment type="caution">
    <text evidence="2">The sequence shown here is derived from an EMBL/GenBank/DDBJ whole genome shotgun (WGS) entry which is preliminary data.</text>
</comment>
<evidence type="ECO:0000313" key="2">
    <source>
        <dbReference type="EMBL" id="NMM96748.1"/>
    </source>
</evidence>
<feature type="compositionally biased region" description="Polar residues" evidence="1">
    <location>
        <begin position="56"/>
        <end position="69"/>
    </location>
</feature>
<sequence>MNPQGSCCLIGTSSSVPADSRYQYERTHDRRPYIYGAIEMRRLPTERLSDGDQTRSEVSSVAASPSRSTRILCPSA</sequence>
<protein>
    <submittedName>
        <fullName evidence="2">Uncharacterized protein</fullName>
    </submittedName>
</protein>
<dbReference type="EMBL" id="JAAIIF010000013">
    <property type="protein sequence ID" value="NMM96748.1"/>
    <property type="molecule type" value="Genomic_DNA"/>
</dbReference>
<organism evidence="2 3">
    <name type="scientific">Bifidobacterium erythrocebi</name>
    <dbReference type="NCBI Taxonomy" id="2675325"/>
    <lineage>
        <taxon>Bacteria</taxon>
        <taxon>Bacillati</taxon>
        <taxon>Actinomycetota</taxon>
        <taxon>Actinomycetes</taxon>
        <taxon>Bifidobacteriales</taxon>
        <taxon>Bifidobacteriaceae</taxon>
        <taxon>Bifidobacterium</taxon>
    </lineage>
</organism>
<dbReference type="AlphaFoldDB" id="A0A7Y0EVH7"/>
<name>A0A7Y0EVH7_9BIFI</name>
<proteinExistence type="predicted"/>
<reference evidence="2 3" key="1">
    <citation type="submission" date="2020-02" db="EMBL/GenBank/DDBJ databases">
        <title>Characterization of phylogenetic diversity of novel bifidobacterial species isolated in Czech ZOOs.</title>
        <authorList>
            <person name="Lugli G.A."/>
            <person name="Vera N.B."/>
            <person name="Ventura M."/>
        </authorList>
    </citation>
    <scope>NUCLEOTIDE SEQUENCE [LARGE SCALE GENOMIC DNA]</scope>
    <source>
        <strain evidence="2 3">DSM 109960</strain>
    </source>
</reference>
<feature type="region of interest" description="Disordered" evidence="1">
    <location>
        <begin position="46"/>
        <end position="76"/>
    </location>
</feature>
<feature type="compositionally biased region" description="Basic and acidic residues" evidence="1">
    <location>
        <begin position="46"/>
        <end position="55"/>
    </location>
</feature>
<dbReference type="Proteomes" id="UP000529710">
    <property type="component" value="Unassembled WGS sequence"/>
</dbReference>